<dbReference type="GO" id="GO:0008168">
    <property type="term" value="F:methyltransferase activity"/>
    <property type="evidence" value="ECO:0007669"/>
    <property type="project" value="UniProtKB-KW"/>
</dbReference>
<dbReference type="Proteomes" id="UP000422108">
    <property type="component" value="Chromosome"/>
</dbReference>
<organism evidence="3 4">
    <name type="scientific">Desulfosarcina ovata subsp. ovata</name>
    <dbReference type="NCBI Taxonomy" id="2752305"/>
    <lineage>
        <taxon>Bacteria</taxon>
        <taxon>Pseudomonadati</taxon>
        <taxon>Thermodesulfobacteriota</taxon>
        <taxon>Desulfobacteria</taxon>
        <taxon>Desulfobacterales</taxon>
        <taxon>Desulfosarcinaceae</taxon>
        <taxon>Desulfosarcina</taxon>
    </lineage>
</organism>
<evidence type="ECO:0000256" key="2">
    <source>
        <dbReference type="ARBA" id="ARBA00022679"/>
    </source>
</evidence>
<dbReference type="SUPFAM" id="SSF53335">
    <property type="entry name" value="S-adenosyl-L-methionine-dependent methyltransferases"/>
    <property type="match status" value="1"/>
</dbReference>
<dbReference type="EMBL" id="AP021879">
    <property type="protein sequence ID" value="BBO91910.1"/>
    <property type="molecule type" value="Genomic_DNA"/>
</dbReference>
<keyword evidence="4" id="KW-1185">Reference proteome</keyword>
<dbReference type="GO" id="GO:0031167">
    <property type="term" value="P:rRNA methylation"/>
    <property type="evidence" value="ECO:0007669"/>
    <property type="project" value="InterPro"/>
</dbReference>
<dbReference type="InterPro" id="IPR002052">
    <property type="entry name" value="DNA_methylase_N6_adenine_CS"/>
</dbReference>
<dbReference type="InterPro" id="IPR029063">
    <property type="entry name" value="SAM-dependent_MTases_sf"/>
</dbReference>
<evidence type="ECO:0000256" key="1">
    <source>
        <dbReference type="ARBA" id="ARBA00022603"/>
    </source>
</evidence>
<evidence type="ECO:0000313" key="3">
    <source>
        <dbReference type="EMBL" id="BBO91910.1"/>
    </source>
</evidence>
<gene>
    <name evidence="3" type="primary">ylbH</name>
    <name evidence="3" type="ORF">DSCOOX_50900</name>
</gene>
<dbReference type="CDD" id="cd02440">
    <property type="entry name" value="AdoMet_MTases"/>
    <property type="match status" value="1"/>
</dbReference>
<sequence>MRVISGRFRGRRLVAPAGMGTRPTTDRIRESLFNILGPSLHSKQVLDLFAGTGALGIEALSRGAAAAVFVDQAKAALATIRRNLRQLQLEGVTRVLQWDIRRNLNCLKHERHRFNLVFMDPPYETQAVVPALTALLQCGAMADDARVIVEHSRRESLDPIPAGLILSDQRQFGKTLVSFLNTVL</sequence>
<dbReference type="GO" id="GO:0003676">
    <property type="term" value="F:nucleic acid binding"/>
    <property type="evidence" value="ECO:0007669"/>
    <property type="project" value="InterPro"/>
</dbReference>
<dbReference type="Pfam" id="PF03602">
    <property type="entry name" value="Cons_hypoth95"/>
    <property type="match status" value="1"/>
</dbReference>
<name>A0A5K8AJ55_9BACT</name>
<dbReference type="AlphaFoldDB" id="A0A5K8AJ55"/>
<dbReference type="Gene3D" id="3.40.50.150">
    <property type="entry name" value="Vaccinia Virus protein VP39"/>
    <property type="match status" value="1"/>
</dbReference>
<dbReference type="NCBIfam" id="TIGR00095">
    <property type="entry name" value="16S rRNA (guanine(966)-N(2))-methyltransferase RsmD"/>
    <property type="match status" value="1"/>
</dbReference>
<proteinExistence type="predicted"/>
<dbReference type="PIRSF" id="PIRSF004553">
    <property type="entry name" value="CHP00095"/>
    <property type="match status" value="1"/>
</dbReference>
<keyword evidence="1 3" id="KW-0489">Methyltransferase</keyword>
<dbReference type="PANTHER" id="PTHR43542">
    <property type="entry name" value="METHYLTRANSFERASE"/>
    <property type="match status" value="1"/>
</dbReference>
<dbReference type="InterPro" id="IPR004398">
    <property type="entry name" value="RNA_MeTrfase_RsmD"/>
</dbReference>
<reference evidence="3 4" key="1">
    <citation type="submission" date="2019-11" db="EMBL/GenBank/DDBJ databases">
        <title>Comparative genomics of hydrocarbon-degrading Desulfosarcina strains.</title>
        <authorList>
            <person name="Watanabe M."/>
            <person name="Kojima H."/>
            <person name="Fukui M."/>
        </authorList>
    </citation>
    <scope>NUCLEOTIDE SEQUENCE [LARGE SCALE GENOMIC DNA]</scope>
    <source>
        <strain evidence="4">oXyS1</strain>
    </source>
</reference>
<protein>
    <submittedName>
        <fullName evidence="3">Putative rRNA methyltransferase YlbH</fullName>
    </submittedName>
</protein>
<keyword evidence="2 3" id="KW-0808">Transferase</keyword>
<evidence type="ECO:0000313" key="4">
    <source>
        <dbReference type="Proteomes" id="UP000422108"/>
    </source>
</evidence>
<dbReference type="PROSITE" id="PS00092">
    <property type="entry name" value="N6_MTASE"/>
    <property type="match status" value="1"/>
</dbReference>
<accession>A0A5K8AJ55</accession>
<dbReference type="RefSeq" id="WP_155312747.1">
    <property type="nucleotide sequence ID" value="NZ_AP021879.1"/>
</dbReference>
<dbReference type="PANTHER" id="PTHR43542:SF1">
    <property type="entry name" value="METHYLTRANSFERASE"/>
    <property type="match status" value="1"/>
</dbReference>